<sequence>MWNSWAIITDFVGQPMEAWISDNDVVIRNIIHRKEHFNLIDYSLTTLLQLQSKNILTTTLNYESNIGIFKYGEKISLSELTNRLDGELNQIVTSFKDANDWEIANEKMWLEKFYAD</sequence>
<evidence type="ECO:0000313" key="1">
    <source>
        <dbReference type="EMBL" id="CAG8495493.1"/>
    </source>
</evidence>
<gene>
    <name evidence="1" type="ORF">DEBURN_LOCUS4398</name>
</gene>
<protein>
    <submittedName>
        <fullName evidence="1">10038_t:CDS:1</fullName>
    </submittedName>
</protein>
<evidence type="ECO:0000313" key="2">
    <source>
        <dbReference type="Proteomes" id="UP000789706"/>
    </source>
</evidence>
<reference evidence="1" key="1">
    <citation type="submission" date="2021-06" db="EMBL/GenBank/DDBJ databases">
        <authorList>
            <person name="Kallberg Y."/>
            <person name="Tangrot J."/>
            <person name="Rosling A."/>
        </authorList>
    </citation>
    <scope>NUCLEOTIDE SEQUENCE</scope>
    <source>
        <strain evidence="1">AZ414A</strain>
    </source>
</reference>
<organism evidence="1 2">
    <name type="scientific">Diversispora eburnea</name>
    <dbReference type="NCBI Taxonomy" id="1213867"/>
    <lineage>
        <taxon>Eukaryota</taxon>
        <taxon>Fungi</taxon>
        <taxon>Fungi incertae sedis</taxon>
        <taxon>Mucoromycota</taxon>
        <taxon>Glomeromycotina</taxon>
        <taxon>Glomeromycetes</taxon>
        <taxon>Diversisporales</taxon>
        <taxon>Diversisporaceae</taxon>
        <taxon>Diversispora</taxon>
    </lineage>
</organism>
<feature type="non-terminal residue" evidence="1">
    <location>
        <position position="116"/>
    </location>
</feature>
<dbReference type="OrthoDB" id="2329553at2759"/>
<accession>A0A9N8ZFX0</accession>
<name>A0A9N8ZFX0_9GLOM</name>
<proteinExistence type="predicted"/>
<dbReference type="Proteomes" id="UP000789706">
    <property type="component" value="Unassembled WGS sequence"/>
</dbReference>
<dbReference type="AlphaFoldDB" id="A0A9N8ZFX0"/>
<comment type="caution">
    <text evidence="1">The sequence shown here is derived from an EMBL/GenBank/DDBJ whole genome shotgun (WGS) entry which is preliminary data.</text>
</comment>
<dbReference type="EMBL" id="CAJVPK010000331">
    <property type="protein sequence ID" value="CAG8495493.1"/>
    <property type="molecule type" value="Genomic_DNA"/>
</dbReference>
<keyword evidence="2" id="KW-1185">Reference proteome</keyword>